<dbReference type="GO" id="GO:0006979">
    <property type="term" value="P:response to oxidative stress"/>
    <property type="evidence" value="ECO:0007669"/>
    <property type="project" value="UniProtKB-ARBA"/>
</dbReference>
<evidence type="ECO:0000259" key="4">
    <source>
        <dbReference type="Pfam" id="PF01965"/>
    </source>
</evidence>
<dbReference type="AlphaFoldDB" id="A0A6M2DKT0"/>
<name>A0A6M2DKT0_XENCH</name>
<evidence type="ECO:0000256" key="3">
    <source>
        <dbReference type="ARBA" id="ARBA00023097"/>
    </source>
</evidence>
<dbReference type="GO" id="GO:0005739">
    <property type="term" value="C:mitochondrion"/>
    <property type="evidence" value="ECO:0007669"/>
    <property type="project" value="TreeGrafter"/>
</dbReference>
<protein>
    <submittedName>
        <fullName evidence="5">Putative transcriptional regulator dj-1 panstrongylus megistus</fullName>
    </submittedName>
</protein>
<dbReference type="SUPFAM" id="SSF52317">
    <property type="entry name" value="Class I glutamine amidotransferase-like"/>
    <property type="match status" value="1"/>
</dbReference>
<dbReference type="FunFam" id="3.40.50.880:FF:000022">
    <property type="entry name" value="protein deglycase DJ-1"/>
    <property type="match status" value="1"/>
</dbReference>
<evidence type="ECO:0000256" key="2">
    <source>
        <dbReference type="ARBA" id="ARBA00022490"/>
    </source>
</evidence>
<evidence type="ECO:0000256" key="1">
    <source>
        <dbReference type="ARBA" id="ARBA00004496"/>
    </source>
</evidence>
<dbReference type="PANTHER" id="PTHR48094:SF12">
    <property type="entry name" value="PARKINSON DISEASE PROTEIN 7 HOMOLOG"/>
    <property type="match status" value="1"/>
</dbReference>
<dbReference type="InterPro" id="IPR002818">
    <property type="entry name" value="DJ-1/PfpI"/>
</dbReference>
<accession>A0A6M2DKT0</accession>
<dbReference type="InterPro" id="IPR029062">
    <property type="entry name" value="Class_I_gatase-like"/>
</dbReference>
<feature type="domain" description="DJ-1/PfpI" evidence="4">
    <location>
        <begin position="46"/>
        <end position="211"/>
    </location>
</feature>
<reference evidence="5" key="1">
    <citation type="submission" date="2020-03" db="EMBL/GenBank/DDBJ databases">
        <title>Transcriptomic Profiling of the Digestive Tract of the Rat Flea, Xenopsylla cheopis, Following Blood Feeding and Infection with Yersinia pestis.</title>
        <authorList>
            <person name="Bland D.M."/>
            <person name="Martens C.A."/>
            <person name="Virtaneva K."/>
            <person name="Kanakabandi K."/>
            <person name="Long D."/>
            <person name="Rosenke R."/>
            <person name="Saturday G.A."/>
            <person name="Hoyt F.H."/>
            <person name="Bruno D.P."/>
            <person name="Ribeiro J.M.C."/>
            <person name="Hinnebusch J."/>
        </authorList>
    </citation>
    <scope>NUCLEOTIDE SEQUENCE</scope>
</reference>
<dbReference type="GO" id="GO:1903189">
    <property type="term" value="P:glyoxal metabolic process"/>
    <property type="evidence" value="ECO:0007669"/>
    <property type="project" value="TreeGrafter"/>
</dbReference>
<dbReference type="PANTHER" id="PTHR48094">
    <property type="entry name" value="PROTEIN/NUCLEIC ACID DEGLYCASE DJ-1-RELATED"/>
    <property type="match status" value="1"/>
</dbReference>
<proteinExistence type="predicted"/>
<dbReference type="InterPro" id="IPR050325">
    <property type="entry name" value="Prot/Nucl_acid_deglycase"/>
</dbReference>
<dbReference type="NCBIfam" id="TIGR01383">
    <property type="entry name" value="not_thiJ"/>
    <property type="match status" value="1"/>
</dbReference>
<sequence>MLSILSIGLRRMSQAGRSPSTCKTSPSCKSALDSAAAEMAKDENPKTALVLIAKGTEEMECITVVDVLRRGCITVHLAGLCGNKPVKCRSDSVISPDIGLAEAKGPYDAIILPGGLEGSKAFCNSEELGCMLRQQEKCGGIVAAICAAPTALKAHKVGLKKKVTSYPSLKSEMEKDGCYTYVDDQKVVVDENIITSQGPATAINFAIVLVQQIAGEEKAREVSDGLLFDYCSL</sequence>
<dbReference type="EMBL" id="GIIL01002818">
    <property type="protein sequence ID" value="NOV46544.1"/>
    <property type="molecule type" value="Transcribed_RNA"/>
</dbReference>
<dbReference type="GO" id="GO:0046295">
    <property type="term" value="P:glycolate biosynthetic process"/>
    <property type="evidence" value="ECO:0007669"/>
    <property type="project" value="TreeGrafter"/>
</dbReference>
<evidence type="ECO:0000313" key="5">
    <source>
        <dbReference type="EMBL" id="NOV46544.1"/>
    </source>
</evidence>
<dbReference type="GO" id="GO:0005634">
    <property type="term" value="C:nucleus"/>
    <property type="evidence" value="ECO:0007669"/>
    <property type="project" value="TreeGrafter"/>
</dbReference>
<dbReference type="Pfam" id="PF01965">
    <property type="entry name" value="DJ-1_PfpI"/>
    <property type="match status" value="1"/>
</dbReference>
<dbReference type="Gene3D" id="3.40.50.880">
    <property type="match status" value="1"/>
</dbReference>
<keyword evidence="3" id="KW-0558">Oxidation</keyword>
<comment type="subcellular location">
    <subcellularLocation>
        <location evidence="1">Cytoplasm</location>
    </subcellularLocation>
</comment>
<dbReference type="CDD" id="cd03135">
    <property type="entry name" value="GATase1_DJ-1"/>
    <property type="match status" value="1"/>
</dbReference>
<keyword evidence="2" id="KW-0963">Cytoplasm</keyword>
<dbReference type="InterPro" id="IPR006287">
    <property type="entry name" value="DJ-1"/>
</dbReference>
<organism evidence="5">
    <name type="scientific">Xenopsylla cheopis</name>
    <name type="common">Oriental rat flea</name>
    <name type="synonym">Pulex cheopis</name>
    <dbReference type="NCBI Taxonomy" id="163159"/>
    <lineage>
        <taxon>Eukaryota</taxon>
        <taxon>Metazoa</taxon>
        <taxon>Ecdysozoa</taxon>
        <taxon>Arthropoda</taxon>
        <taxon>Hexapoda</taxon>
        <taxon>Insecta</taxon>
        <taxon>Pterygota</taxon>
        <taxon>Neoptera</taxon>
        <taxon>Endopterygota</taxon>
        <taxon>Siphonaptera</taxon>
        <taxon>Pulicidae</taxon>
        <taxon>Xenopsyllinae</taxon>
        <taxon>Xenopsylla</taxon>
    </lineage>
</organism>
<dbReference type="GO" id="GO:0051896">
    <property type="term" value="P:regulation of phosphatidylinositol 3-kinase/protein kinase B signal transduction"/>
    <property type="evidence" value="ECO:0007669"/>
    <property type="project" value="UniProtKB-ARBA"/>
</dbReference>